<dbReference type="PANTHER" id="PTHR34404:SF2">
    <property type="entry name" value="CONSERVED SERINE RICH PROTEIN"/>
    <property type="match status" value="1"/>
</dbReference>
<dbReference type="InterPro" id="IPR013429">
    <property type="entry name" value="Regulatory_FmdB_Zinc_ribbon"/>
</dbReference>
<dbReference type="NCBIfam" id="TIGR02605">
    <property type="entry name" value="CxxC_CxxC_SSSS"/>
    <property type="match status" value="1"/>
</dbReference>
<protein>
    <submittedName>
        <fullName evidence="3">FmdB family transcriptional regulator</fullName>
    </submittedName>
</protein>
<reference evidence="3 4" key="1">
    <citation type="submission" date="2018-09" db="EMBL/GenBank/DDBJ databases">
        <title>YIM 75507 draft genome.</title>
        <authorList>
            <person name="Tang S."/>
            <person name="Feng Y."/>
        </authorList>
    </citation>
    <scope>NUCLEOTIDE SEQUENCE [LARGE SCALE GENOMIC DNA]</scope>
    <source>
        <strain evidence="3 4">YIM 75507</strain>
    </source>
</reference>
<dbReference type="AlphaFoldDB" id="A0A3A4AZY2"/>
<dbReference type="EMBL" id="QZEY01000003">
    <property type="protein sequence ID" value="RJL33228.1"/>
    <property type="molecule type" value="Genomic_DNA"/>
</dbReference>
<dbReference type="RefSeq" id="WP_119926188.1">
    <property type="nucleotide sequence ID" value="NZ_QZEY01000003.1"/>
</dbReference>
<sequence length="102" mass="10608">MPTYQYACTACGEQLEVVQKFSDEALTECPNCSGRLRKVFSAVGIVFKGSGFYRTDNRSGSSTTTATTTKSSSANGSETKSASSDSGSAAKTESKPAAEKVA</sequence>
<evidence type="ECO:0000313" key="4">
    <source>
        <dbReference type="Proteomes" id="UP000265768"/>
    </source>
</evidence>
<evidence type="ECO:0000313" key="3">
    <source>
        <dbReference type="EMBL" id="RJL33228.1"/>
    </source>
</evidence>
<evidence type="ECO:0000256" key="1">
    <source>
        <dbReference type="SAM" id="MobiDB-lite"/>
    </source>
</evidence>
<feature type="domain" description="Putative regulatory protein FmdB zinc ribbon" evidence="2">
    <location>
        <begin position="1"/>
        <end position="41"/>
    </location>
</feature>
<dbReference type="PANTHER" id="PTHR34404">
    <property type="entry name" value="REGULATORY PROTEIN, FMDB FAMILY"/>
    <property type="match status" value="1"/>
</dbReference>
<dbReference type="OrthoDB" id="9813321at2"/>
<dbReference type="Proteomes" id="UP000265768">
    <property type="component" value="Unassembled WGS sequence"/>
</dbReference>
<feature type="compositionally biased region" description="Basic and acidic residues" evidence="1">
    <location>
        <begin position="92"/>
        <end position="102"/>
    </location>
</feature>
<dbReference type="SMART" id="SM00834">
    <property type="entry name" value="CxxC_CXXC_SSSS"/>
    <property type="match status" value="1"/>
</dbReference>
<evidence type="ECO:0000259" key="2">
    <source>
        <dbReference type="SMART" id="SM00834"/>
    </source>
</evidence>
<feature type="compositionally biased region" description="Low complexity" evidence="1">
    <location>
        <begin position="59"/>
        <end position="91"/>
    </location>
</feature>
<keyword evidence="4" id="KW-1185">Reference proteome</keyword>
<name>A0A3A4AZY2_9ACTN</name>
<feature type="region of interest" description="Disordered" evidence="1">
    <location>
        <begin position="51"/>
        <end position="102"/>
    </location>
</feature>
<comment type="caution">
    <text evidence="3">The sequence shown here is derived from an EMBL/GenBank/DDBJ whole genome shotgun (WGS) entry which is preliminary data.</text>
</comment>
<dbReference type="Pfam" id="PF09723">
    <property type="entry name" value="Zn_ribbon_8"/>
    <property type="match status" value="1"/>
</dbReference>
<gene>
    <name evidence="3" type="ORF">D5H75_10345</name>
</gene>
<organism evidence="3 4">
    <name type="scientific">Bailinhaonella thermotolerans</name>
    <dbReference type="NCBI Taxonomy" id="1070861"/>
    <lineage>
        <taxon>Bacteria</taxon>
        <taxon>Bacillati</taxon>
        <taxon>Actinomycetota</taxon>
        <taxon>Actinomycetes</taxon>
        <taxon>Streptosporangiales</taxon>
        <taxon>Streptosporangiaceae</taxon>
        <taxon>Bailinhaonella</taxon>
    </lineage>
</organism>
<proteinExistence type="predicted"/>
<accession>A0A3A4AZY2</accession>